<dbReference type="InterPro" id="IPR052156">
    <property type="entry name" value="BCAA_Transport_ATP-bd_LivF"/>
</dbReference>
<dbReference type="PROSITE" id="PS00211">
    <property type="entry name" value="ABC_TRANSPORTER_1"/>
    <property type="match status" value="1"/>
</dbReference>
<evidence type="ECO:0000256" key="4">
    <source>
        <dbReference type="ARBA" id="ARBA00022840"/>
    </source>
</evidence>
<dbReference type="GO" id="GO:0016887">
    <property type="term" value="F:ATP hydrolysis activity"/>
    <property type="evidence" value="ECO:0007669"/>
    <property type="project" value="InterPro"/>
</dbReference>
<dbReference type="SUPFAM" id="SSF52540">
    <property type="entry name" value="P-loop containing nucleoside triphosphate hydrolases"/>
    <property type="match status" value="1"/>
</dbReference>
<dbReference type="InterPro" id="IPR027417">
    <property type="entry name" value="P-loop_NTPase"/>
</dbReference>
<dbReference type="STRING" id="1086013.SAMN05421774_10354"/>
<dbReference type="Pfam" id="PF00005">
    <property type="entry name" value="ABC_tran"/>
    <property type="match status" value="1"/>
</dbReference>
<evidence type="ECO:0000313" key="7">
    <source>
        <dbReference type="EMBL" id="SIS92285.1"/>
    </source>
</evidence>
<keyword evidence="8" id="KW-1185">Reference proteome</keyword>
<name>A0A1N7N1S9_9RHOB</name>
<evidence type="ECO:0000256" key="1">
    <source>
        <dbReference type="ARBA" id="ARBA00005417"/>
    </source>
</evidence>
<dbReference type="PANTHER" id="PTHR43820:SF4">
    <property type="entry name" value="HIGH-AFFINITY BRANCHED-CHAIN AMINO ACID TRANSPORT ATP-BINDING PROTEIN LIVF"/>
    <property type="match status" value="1"/>
</dbReference>
<proteinExistence type="inferred from homology"/>
<keyword evidence="2" id="KW-0813">Transport</keyword>
<evidence type="ECO:0000313" key="8">
    <source>
        <dbReference type="Proteomes" id="UP000186141"/>
    </source>
</evidence>
<keyword evidence="5" id="KW-0029">Amino-acid transport</keyword>
<dbReference type="PANTHER" id="PTHR43820">
    <property type="entry name" value="HIGH-AFFINITY BRANCHED-CHAIN AMINO ACID TRANSPORT ATP-BINDING PROTEIN LIVF"/>
    <property type="match status" value="1"/>
</dbReference>
<dbReference type="Gene3D" id="3.40.50.300">
    <property type="entry name" value="P-loop containing nucleotide triphosphate hydrolases"/>
    <property type="match status" value="1"/>
</dbReference>
<comment type="similarity">
    <text evidence="1">Belongs to the ABC transporter superfamily.</text>
</comment>
<evidence type="ECO:0000256" key="5">
    <source>
        <dbReference type="ARBA" id="ARBA00022970"/>
    </source>
</evidence>
<keyword evidence="3" id="KW-0547">Nucleotide-binding</keyword>
<reference evidence="7 8" key="1">
    <citation type="submission" date="2017-01" db="EMBL/GenBank/DDBJ databases">
        <authorList>
            <person name="Mah S.A."/>
            <person name="Swanson W.J."/>
            <person name="Moy G.W."/>
            <person name="Vacquier V.D."/>
        </authorList>
    </citation>
    <scope>NUCLEOTIDE SEQUENCE [LARGE SCALE GENOMIC DNA]</scope>
    <source>
        <strain evidence="7 8">DSM 26375</strain>
    </source>
</reference>
<organism evidence="7 8">
    <name type="scientific">Gemmobacter megaterium</name>
    <dbReference type="NCBI Taxonomy" id="1086013"/>
    <lineage>
        <taxon>Bacteria</taxon>
        <taxon>Pseudomonadati</taxon>
        <taxon>Pseudomonadota</taxon>
        <taxon>Alphaproteobacteria</taxon>
        <taxon>Rhodobacterales</taxon>
        <taxon>Paracoccaceae</taxon>
        <taxon>Gemmobacter</taxon>
    </lineage>
</organism>
<dbReference type="SMART" id="SM00382">
    <property type="entry name" value="AAA"/>
    <property type="match status" value="1"/>
</dbReference>
<dbReference type="GO" id="GO:0015807">
    <property type="term" value="P:L-amino acid transport"/>
    <property type="evidence" value="ECO:0007669"/>
    <property type="project" value="TreeGrafter"/>
</dbReference>
<sequence length="233" mass="24663">MLHLDKVSVRYGPVRAVLDLELAVGQGELIALLGPNGAGKSSTIGAINGLVPATGTITLGGEDISRLSVEERIARGIAVAPEGRRIFVNLTVAENLRLGAALRRDKAGVRADTERYLTLFPVLAERIGQPAGTLSGGEQQMLAIARAMMSRPRVLLLDEPSLGLAPLIVTRIFDLIGQLKSEGLTVILVEQNAAQAMRFADQVCVLASGRISYRGTPRDLAGTDVMKLYLGGA</sequence>
<evidence type="ECO:0000256" key="3">
    <source>
        <dbReference type="ARBA" id="ARBA00022741"/>
    </source>
</evidence>
<dbReference type="OrthoDB" id="9806149at2"/>
<feature type="domain" description="ABC transporter" evidence="6">
    <location>
        <begin position="2"/>
        <end position="233"/>
    </location>
</feature>
<evidence type="ECO:0000259" key="6">
    <source>
        <dbReference type="PROSITE" id="PS50893"/>
    </source>
</evidence>
<accession>A0A1N7N1S9</accession>
<dbReference type="RefSeq" id="WP_076530370.1">
    <property type="nucleotide sequence ID" value="NZ_BMEH01000003.1"/>
</dbReference>
<keyword evidence="4 7" id="KW-0067">ATP-binding</keyword>
<dbReference type="InterPro" id="IPR017871">
    <property type="entry name" value="ABC_transporter-like_CS"/>
</dbReference>
<dbReference type="AlphaFoldDB" id="A0A1N7N1S9"/>
<gene>
    <name evidence="7" type="ORF">SAMN05421774_10354</name>
</gene>
<dbReference type="CDD" id="cd03224">
    <property type="entry name" value="ABC_TM1139_LivF_branched"/>
    <property type="match status" value="1"/>
</dbReference>
<dbReference type="InterPro" id="IPR003593">
    <property type="entry name" value="AAA+_ATPase"/>
</dbReference>
<dbReference type="GO" id="GO:0015658">
    <property type="term" value="F:branched-chain amino acid transmembrane transporter activity"/>
    <property type="evidence" value="ECO:0007669"/>
    <property type="project" value="TreeGrafter"/>
</dbReference>
<dbReference type="EMBL" id="FTOT01000003">
    <property type="protein sequence ID" value="SIS92285.1"/>
    <property type="molecule type" value="Genomic_DNA"/>
</dbReference>
<evidence type="ECO:0000256" key="2">
    <source>
        <dbReference type="ARBA" id="ARBA00022448"/>
    </source>
</evidence>
<protein>
    <submittedName>
        <fullName evidence="7">Amino acid/amide ABC transporter ATP-binding protein 2, HAAT family</fullName>
    </submittedName>
</protein>
<dbReference type="InterPro" id="IPR003439">
    <property type="entry name" value="ABC_transporter-like_ATP-bd"/>
</dbReference>
<dbReference type="Proteomes" id="UP000186141">
    <property type="component" value="Unassembled WGS sequence"/>
</dbReference>
<dbReference type="PROSITE" id="PS50893">
    <property type="entry name" value="ABC_TRANSPORTER_2"/>
    <property type="match status" value="1"/>
</dbReference>
<dbReference type="GO" id="GO:0005524">
    <property type="term" value="F:ATP binding"/>
    <property type="evidence" value="ECO:0007669"/>
    <property type="project" value="UniProtKB-KW"/>
</dbReference>